<keyword evidence="4" id="KW-1185">Reference proteome</keyword>
<dbReference type="Gene3D" id="2.60.120.650">
    <property type="entry name" value="Cupin"/>
    <property type="match status" value="1"/>
</dbReference>
<gene>
    <name evidence="3" type="ORF">DFJ43DRAFT_1154178</name>
</gene>
<evidence type="ECO:0000313" key="3">
    <source>
        <dbReference type="EMBL" id="KAJ3732772.1"/>
    </source>
</evidence>
<name>A0AA38JA98_9AGAR</name>
<feature type="compositionally biased region" description="Basic and acidic residues" evidence="1">
    <location>
        <begin position="410"/>
        <end position="426"/>
    </location>
</feature>
<evidence type="ECO:0000259" key="2">
    <source>
        <dbReference type="PROSITE" id="PS51184"/>
    </source>
</evidence>
<feature type="compositionally biased region" description="Basic and acidic residues" evidence="1">
    <location>
        <begin position="387"/>
        <end position="402"/>
    </location>
</feature>
<feature type="compositionally biased region" description="Acidic residues" evidence="1">
    <location>
        <begin position="427"/>
        <end position="440"/>
    </location>
</feature>
<reference evidence="3" key="2">
    <citation type="journal article" date="2023" name="Proc. Natl. Acad. Sci. U.S.A.">
        <title>A global phylogenomic analysis of the shiitake genus Lentinula.</title>
        <authorList>
            <person name="Sierra-Patev S."/>
            <person name="Min B."/>
            <person name="Naranjo-Ortiz M."/>
            <person name="Looney B."/>
            <person name="Konkel Z."/>
            <person name="Slot J.C."/>
            <person name="Sakamoto Y."/>
            <person name="Steenwyk J.L."/>
            <person name="Rokas A."/>
            <person name="Carro J."/>
            <person name="Camarero S."/>
            <person name="Ferreira P."/>
            <person name="Molpeceres G."/>
            <person name="Ruiz-Duenas F.J."/>
            <person name="Serrano A."/>
            <person name="Henrissat B."/>
            <person name="Drula E."/>
            <person name="Hughes K.W."/>
            <person name="Mata J.L."/>
            <person name="Ishikawa N.K."/>
            <person name="Vargas-Isla R."/>
            <person name="Ushijima S."/>
            <person name="Smith C.A."/>
            <person name="Donoghue J."/>
            <person name="Ahrendt S."/>
            <person name="Andreopoulos W."/>
            <person name="He G."/>
            <person name="LaButti K."/>
            <person name="Lipzen A."/>
            <person name="Ng V."/>
            <person name="Riley R."/>
            <person name="Sandor L."/>
            <person name="Barry K."/>
            <person name="Martinez A.T."/>
            <person name="Xiao Y."/>
            <person name="Gibbons J.G."/>
            <person name="Terashima K."/>
            <person name="Grigoriev I.V."/>
            <person name="Hibbett D."/>
        </authorList>
    </citation>
    <scope>NUCLEOTIDE SEQUENCE</scope>
    <source>
        <strain evidence="3">ET3784</strain>
    </source>
</reference>
<dbReference type="AlphaFoldDB" id="A0AA38JA98"/>
<feature type="compositionally biased region" description="Low complexity" evidence="1">
    <location>
        <begin position="541"/>
        <end position="552"/>
    </location>
</feature>
<dbReference type="Proteomes" id="UP001176059">
    <property type="component" value="Unassembled WGS sequence"/>
</dbReference>
<dbReference type="EMBL" id="JANVFO010000022">
    <property type="protein sequence ID" value="KAJ3732772.1"/>
    <property type="molecule type" value="Genomic_DNA"/>
</dbReference>
<organism evidence="3 4">
    <name type="scientific">Lentinula guzmanii</name>
    <dbReference type="NCBI Taxonomy" id="2804957"/>
    <lineage>
        <taxon>Eukaryota</taxon>
        <taxon>Fungi</taxon>
        <taxon>Dikarya</taxon>
        <taxon>Basidiomycota</taxon>
        <taxon>Agaricomycotina</taxon>
        <taxon>Agaricomycetes</taxon>
        <taxon>Agaricomycetidae</taxon>
        <taxon>Agaricales</taxon>
        <taxon>Marasmiineae</taxon>
        <taxon>Omphalotaceae</taxon>
        <taxon>Lentinula</taxon>
    </lineage>
</organism>
<evidence type="ECO:0000313" key="4">
    <source>
        <dbReference type="Proteomes" id="UP001176059"/>
    </source>
</evidence>
<proteinExistence type="predicted"/>
<feature type="domain" description="JmjC" evidence="2">
    <location>
        <begin position="759"/>
        <end position="933"/>
    </location>
</feature>
<reference evidence="3" key="1">
    <citation type="submission" date="2022-08" db="EMBL/GenBank/DDBJ databases">
        <authorList>
            <consortium name="DOE Joint Genome Institute"/>
            <person name="Min B."/>
            <person name="Sierra-Patev S."/>
            <person name="Naranjo-Ortiz M."/>
            <person name="Looney B."/>
            <person name="Konkel Z."/>
            <person name="Slot J.C."/>
            <person name="Sakamoto Y."/>
            <person name="Steenwyk J.L."/>
            <person name="Rokas A."/>
            <person name="Carro J."/>
            <person name="Camarero S."/>
            <person name="Ferreira P."/>
            <person name="Molpeceres G."/>
            <person name="Ruiz-duenas F.J."/>
            <person name="Serrano A."/>
            <person name="Henrissat B."/>
            <person name="Drula E."/>
            <person name="Hughes K.W."/>
            <person name="Mata J.L."/>
            <person name="Ishikawa N.K."/>
            <person name="Vargas-Isla R."/>
            <person name="Ushijima S."/>
            <person name="Smith C.A."/>
            <person name="Ahrendt S."/>
            <person name="Andreopoulos W."/>
            <person name="He G."/>
            <person name="LaButti K."/>
            <person name="Lipzen A."/>
            <person name="Ng V."/>
            <person name="Riley R."/>
            <person name="Sandor L."/>
            <person name="Barry K."/>
            <person name="Martinez A.T."/>
            <person name="Xiao Y."/>
            <person name="Gibbons J.G."/>
            <person name="Terashima K."/>
            <person name="Hibbett D.S."/>
            <person name="Grigoriev I.V."/>
        </authorList>
    </citation>
    <scope>NUCLEOTIDE SEQUENCE</scope>
    <source>
        <strain evidence="3">ET3784</strain>
    </source>
</reference>
<feature type="compositionally biased region" description="Basic and acidic residues" evidence="1">
    <location>
        <begin position="492"/>
        <end position="506"/>
    </location>
</feature>
<dbReference type="InterPro" id="IPR003347">
    <property type="entry name" value="JmjC_dom"/>
</dbReference>
<dbReference type="SUPFAM" id="SSF51197">
    <property type="entry name" value="Clavaminate synthase-like"/>
    <property type="match status" value="1"/>
</dbReference>
<feature type="compositionally biased region" description="Basic and acidic residues" evidence="1">
    <location>
        <begin position="441"/>
        <end position="464"/>
    </location>
</feature>
<accession>A0AA38JA98</accession>
<protein>
    <recommendedName>
        <fullName evidence="2">JmjC domain-containing protein</fullName>
    </recommendedName>
</protein>
<feature type="compositionally biased region" description="Acidic residues" evidence="1">
    <location>
        <begin position="507"/>
        <end position="519"/>
    </location>
</feature>
<dbReference type="PROSITE" id="PS51184">
    <property type="entry name" value="JMJC"/>
    <property type="match status" value="1"/>
</dbReference>
<feature type="compositionally biased region" description="Acidic residues" evidence="1">
    <location>
        <begin position="465"/>
        <end position="491"/>
    </location>
</feature>
<evidence type="ECO:0000256" key="1">
    <source>
        <dbReference type="SAM" id="MobiDB-lite"/>
    </source>
</evidence>
<sequence>MAPKITPAIYQILRGQNKDITIIHLDDEFNKFATELEQTFLIDARYQPAWIDFVKKPGKIFTLTEWGIIVPPLLYLRLSSIRKKQRFVPILIRDIDPLVVEPRSQKVTQLCQPFNEKGWVDVINIARKTFLDGQSMSFSDTSHILASSAPHIQVLKSTCALLKNQAFNNVVLNVTLAALHLSILRLGLLTFAATWQDFLKQVVQDAQSQPLENDFSGDYNANDWMFPLLASLAISPLVLLRKIPLKDRTCGREFLLKIAEDIGFDRPQSLVTVENILWSKLFDIALGRKTTQEALAEFFEQVSKSHLDPVTKYEKMFFSWEAQAGRFEDNFLSTSLANIITAAHEQGGTDLQETTGPSLPLIPSTTGVIPAGPSPPPIPSTTNVISDKPETNPEGEGDKENPENDTISEPMDKPDNDPMDLDKPSDDELTDLDKSDDEPTNPDKSDDTISEPMDKPDNDPMDLDKPDDELTDLDKSDDEPTNPDKSDDEPTNPDKSDDTISEPMDKPDDDPMDPEEPDESDKSSSKSKSGHKSDKDWTPEDQSSVSDQDSNSTVPDKPNCVNKGTPKSKDKSNGGDNIDTNEDVVPGDEGQGKDETPLGTKRKLSITLSAEAQKRAKMNPDQGILVGSKTQLYDYDWKAFVDFTPISQDEFGLEVFRKAVDLVNITATSDGRAQGKTLAPEEHAVEVVQYQDWISKEFPPARRQAIFHSRSILIRNAPHNIYSFNSLSDMEVLLGEETLYNFGLLKNRNSPSFNPNDSHFKATLEELIKSAELRQAIINCLDISIPSTKAPGCQGLATQAEAEGYIRERVDQEGMYWAIAGQKGAYSLLHMDANGLCTVVEPMTGQKYWVIARPKHDVIMSSIDLVDILNVELEDISPFWNFYAVILQPGDIFIMRPATPHYVMTLEDSLCFGSHCYSSQTLTQTALGIYHTLTTGGLITNTSHPQALESLCHISMWWYDLIFHPENILLKTVANSPGRL</sequence>
<comment type="caution">
    <text evidence="3">The sequence shown here is derived from an EMBL/GenBank/DDBJ whole genome shotgun (WGS) entry which is preliminary data.</text>
</comment>
<feature type="region of interest" description="Disordered" evidence="1">
    <location>
        <begin position="349"/>
        <end position="604"/>
    </location>
</feature>